<comment type="caution">
    <text evidence="2">The sequence shown here is derived from an EMBL/GenBank/DDBJ whole genome shotgun (WGS) entry which is preliminary data.</text>
</comment>
<keyword evidence="3" id="KW-1185">Reference proteome</keyword>
<evidence type="ECO:0000313" key="2">
    <source>
        <dbReference type="EMBL" id="KUN03384.1"/>
    </source>
</evidence>
<evidence type="ECO:0000313" key="3">
    <source>
        <dbReference type="Proteomes" id="UP000053127"/>
    </source>
</evidence>
<accession>A0A117Q147</accession>
<dbReference type="Proteomes" id="UP000053127">
    <property type="component" value="Unassembled WGS sequence"/>
</dbReference>
<proteinExistence type="predicted"/>
<organism evidence="2 3">
    <name type="scientific">Streptomyces yokosukanensis</name>
    <dbReference type="NCBI Taxonomy" id="67386"/>
    <lineage>
        <taxon>Bacteria</taxon>
        <taxon>Bacillati</taxon>
        <taxon>Actinomycetota</taxon>
        <taxon>Actinomycetes</taxon>
        <taxon>Kitasatosporales</taxon>
        <taxon>Streptomycetaceae</taxon>
        <taxon>Streptomyces</taxon>
    </lineage>
</organism>
<evidence type="ECO:0000256" key="1">
    <source>
        <dbReference type="SAM" id="MobiDB-lite"/>
    </source>
</evidence>
<name>A0A117Q147_9ACTN</name>
<reference evidence="2 3" key="1">
    <citation type="submission" date="2015-10" db="EMBL/GenBank/DDBJ databases">
        <title>Draft genome sequence of Streptomyces yokosukanensis DSM 40224, type strain for the species Streptomyces yokosukanensis.</title>
        <authorList>
            <person name="Ruckert C."/>
            <person name="Winkler A."/>
            <person name="Kalinowski J."/>
            <person name="Kampfer P."/>
            <person name="Glaeser S."/>
        </authorList>
    </citation>
    <scope>NUCLEOTIDE SEQUENCE [LARGE SCALE GENOMIC DNA]</scope>
    <source>
        <strain evidence="2 3">DSM 40224</strain>
    </source>
</reference>
<dbReference type="STRING" id="67386.AQI95_23040"/>
<feature type="region of interest" description="Disordered" evidence="1">
    <location>
        <begin position="1"/>
        <end position="35"/>
    </location>
</feature>
<dbReference type="EMBL" id="LMWN01000033">
    <property type="protein sequence ID" value="KUN03384.1"/>
    <property type="molecule type" value="Genomic_DNA"/>
</dbReference>
<gene>
    <name evidence="2" type="ORF">AQI95_23040</name>
</gene>
<sequence length="70" mass="7568">MALLDPEPGTLRPRTTGGPAGDRVPDDRASGTPETLRKDLVRLLGERKVLHSAPARPWDASMPRWPGTAV</sequence>
<protein>
    <submittedName>
        <fullName evidence="2">Uncharacterized protein</fullName>
    </submittedName>
</protein>
<dbReference type="AlphaFoldDB" id="A0A117Q147"/>
<feature type="compositionally biased region" description="Basic and acidic residues" evidence="1">
    <location>
        <begin position="23"/>
        <end position="35"/>
    </location>
</feature>